<protein>
    <recommendedName>
        <fullName evidence="3">histidine kinase</fullName>
        <ecNumber evidence="3">2.7.13.3</ecNumber>
    </recommendedName>
</protein>
<keyword evidence="8" id="KW-1133">Transmembrane helix</keyword>
<dbReference type="PROSITE" id="PS50109">
    <property type="entry name" value="HIS_KIN"/>
    <property type="match status" value="1"/>
</dbReference>
<dbReference type="GO" id="GO:0004673">
    <property type="term" value="F:protein histidine kinase activity"/>
    <property type="evidence" value="ECO:0007669"/>
    <property type="project" value="UniProtKB-EC"/>
</dbReference>
<feature type="coiled-coil region" evidence="7">
    <location>
        <begin position="224"/>
        <end position="339"/>
    </location>
</feature>
<evidence type="ECO:0000256" key="1">
    <source>
        <dbReference type="ARBA" id="ARBA00000085"/>
    </source>
</evidence>
<dbReference type="EMBL" id="AAOH01000002">
    <property type="protein sequence ID" value="EAR29657.1"/>
    <property type="molecule type" value="Genomic_DNA"/>
</dbReference>
<dbReference type="PANTHER" id="PTHR43065:SF47">
    <property type="match status" value="1"/>
</dbReference>
<dbReference type="Gene3D" id="6.10.340.10">
    <property type="match status" value="1"/>
</dbReference>
<keyword evidence="6 11" id="KW-0418">Kinase</keyword>
<dbReference type="Gene3D" id="3.30.565.10">
    <property type="entry name" value="Histidine kinase-like ATPase, C-terminal domain"/>
    <property type="match status" value="1"/>
</dbReference>
<dbReference type="PANTHER" id="PTHR43065">
    <property type="entry name" value="SENSOR HISTIDINE KINASE"/>
    <property type="match status" value="1"/>
</dbReference>
<evidence type="ECO:0000256" key="6">
    <source>
        <dbReference type="ARBA" id="ARBA00022777"/>
    </source>
</evidence>
<evidence type="ECO:0000256" key="4">
    <source>
        <dbReference type="ARBA" id="ARBA00022553"/>
    </source>
</evidence>
<dbReference type="InterPro" id="IPR005467">
    <property type="entry name" value="His_kinase_dom"/>
</dbReference>
<keyword evidence="8" id="KW-0472">Membrane</keyword>
<accession>A4C6Q3</accession>
<dbReference type="eggNOG" id="COG4191">
    <property type="taxonomic scope" value="Bacteria"/>
</dbReference>
<dbReference type="AlphaFoldDB" id="A4C6Q3"/>
<dbReference type="GO" id="GO:0007165">
    <property type="term" value="P:signal transduction"/>
    <property type="evidence" value="ECO:0007669"/>
    <property type="project" value="InterPro"/>
</dbReference>
<keyword evidence="5" id="KW-0808">Transferase</keyword>
<evidence type="ECO:0000256" key="3">
    <source>
        <dbReference type="ARBA" id="ARBA00012438"/>
    </source>
</evidence>
<evidence type="ECO:0000313" key="12">
    <source>
        <dbReference type="Proteomes" id="UP000006201"/>
    </source>
</evidence>
<feature type="domain" description="HAMP" evidence="10">
    <location>
        <begin position="188"/>
        <end position="243"/>
    </location>
</feature>
<comment type="subcellular location">
    <subcellularLocation>
        <location evidence="2">Membrane</location>
    </subcellularLocation>
</comment>
<dbReference type="Gene3D" id="1.10.287.130">
    <property type="match status" value="1"/>
</dbReference>
<dbReference type="InterPro" id="IPR003660">
    <property type="entry name" value="HAMP_dom"/>
</dbReference>
<dbReference type="InterPro" id="IPR003594">
    <property type="entry name" value="HATPase_dom"/>
</dbReference>
<dbReference type="InterPro" id="IPR036890">
    <property type="entry name" value="HATPase_C_sf"/>
</dbReference>
<feature type="transmembrane region" description="Helical" evidence="8">
    <location>
        <begin position="160"/>
        <end position="184"/>
    </location>
</feature>
<evidence type="ECO:0000256" key="7">
    <source>
        <dbReference type="SAM" id="Coils"/>
    </source>
</evidence>
<keyword evidence="7" id="KW-0175">Coiled coil</keyword>
<sequence>MLQKSLSKRLLTSVLSVYFLLTFIVTCGQVIAEFYNAKDYIRNELTTLQKTFSGSLTRAIWELNTQQTVTIAEGLLAIPMIEGIIVRDDTGEIISQLGRSLDIRDLYSEQLVQDASTIEDTTSSGLFGYTFPLIFEFSGRATQVGDVTLFSSREVVLSRIMISIYFLIGNAMIKTTFLIILFLLSFRKLLTEPLTELTNQIEELELDNLDGARLEIHTTEHNELKIMEESFNKLIDKVSDYKNQLESTQKKLIVSNEKLDQQNLLLEQEVARKTSNLSQAMMDLQQQKYELEKQKLTLTEEIERRKHTETELITKQNDLQRYLDELNQAQERLVSSEKMAALGGLVAGITHDINTPVGIGVTATSFLEERLHQIESAYQNKTLSPKALEEFINDAKQSTSLLTTNLQRASELVASFKQIAVDQASEAVRTINLKSYLGEIIRSLHPKLKKTLHKINLECPDDLTLNIPAGAVSQIFTNLIMNSLIHGFEGLTEGVIAIKITEQNGMVDIIFQDNGKGVAQEQLDKLFDPFFTTKREQGGSGLGTHISFNLVKQTLGGDITATSSLGEGLRYHITFPKNMPTPMQMLSDS</sequence>
<dbReference type="PRINTS" id="PR00344">
    <property type="entry name" value="BCTRLSENSOR"/>
</dbReference>
<reference evidence="11 12" key="1">
    <citation type="submission" date="2006-02" db="EMBL/GenBank/DDBJ databases">
        <authorList>
            <person name="Moran M.A."/>
            <person name="Kjelleberg S."/>
            <person name="Egan S."/>
            <person name="Saunders N."/>
            <person name="Thomas T."/>
            <person name="Ferriera S."/>
            <person name="Johnson J."/>
            <person name="Kravitz S."/>
            <person name="Halpern A."/>
            <person name="Remington K."/>
            <person name="Beeson K."/>
            <person name="Tran B."/>
            <person name="Rogers Y.-H."/>
            <person name="Friedman R."/>
            <person name="Venter J.C."/>
        </authorList>
    </citation>
    <scope>NUCLEOTIDE SEQUENCE [LARGE SCALE GENOMIC DNA]</scope>
    <source>
        <strain evidence="11 12">D2</strain>
    </source>
</reference>
<name>A4C6Q3_9GAMM</name>
<dbReference type="RefSeq" id="WP_009837531.1">
    <property type="nucleotide sequence ID" value="NZ_AAOH01000002.1"/>
</dbReference>
<keyword evidence="4" id="KW-0597">Phosphoprotein</keyword>
<keyword evidence="8" id="KW-0812">Transmembrane</keyword>
<proteinExistence type="predicted"/>
<dbReference type="OrthoDB" id="2521613at2"/>
<dbReference type="Pfam" id="PF02518">
    <property type="entry name" value="HATPase_c"/>
    <property type="match status" value="1"/>
</dbReference>
<dbReference type="SUPFAM" id="SSF55874">
    <property type="entry name" value="ATPase domain of HSP90 chaperone/DNA topoisomerase II/histidine kinase"/>
    <property type="match status" value="1"/>
</dbReference>
<comment type="caution">
    <text evidence="11">The sequence shown here is derived from an EMBL/GenBank/DDBJ whole genome shotgun (WGS) entry which is preliminary data.</text>
</comment>
<evidence type="ECO:0000259" key="9">
    <source>
        <dbReference type="PROSITE" id="PS50109"/>
    </source>
</evidence>
<keyword evidence="12" id="KW-1185">Reference proteome</keyword>
<dbReference type="Proteomes" id="UP000006201">
    <property type="component" value="Unassembled WGS sequence"/>
</dbReference>
<organism evidence="11 12">
    <name type="scientific">Pseudoalteromonas tunicata D2</name>
    <dbReference type="NCBI Taxonomy" id="87626"/>
    <lineage>
        <taxon>Bacteria</taxon>
        <taxon>Pseudomonadati</taxon>
        <taxon>Pseudomonadota</taxon>
        <taxon>Gammaproteobacteria</taxon>
        <taxon>Alteromonadales</taxon>
        <taxon>Pseudoalteromonadaceae</taxon>
        <taxon>Pseudoalteromonas</taxon>
    </lineage>
</organism>
<dbReference type="SMART" id="SM00387">
    <property type="entry name" value="HATPase_c"/>
    <property type="match status" value="1"/>
</dbReference>
<dbReference type="HOGENOM" id="CLU_000445_133_5_6"/>
<feature type="domain" description="Histidine kinase" evidence="9">
    <location>
        <begin position="348"/>
        <end position="579"/>
    </location>
</feature>
<evidence type="ECO:0000313" key="11">
    <source>
        <dbReference type="EMBL" id="EAR29657.1"/>
    </source>
</evidence>
<dbReference type="STRING" id="87626.PTD2_12594"/>
<dbReference type="GO" id="GO:0016020">
    <property type="term" value="C:membrane"/>
    <property type="evidence" value="ECO:0007669"/>
    <property type="project" value="UniProtKB-SubCell"/>
</dbReference>
<dbReference type="PROSITE" id="PS50885">
    <property type="entry name" value="HAMP"/>
    <property type="match status" value="1"/>
</dbReference>
<evidence type="ECO:0000259" key="10">
    <source>
        <dbReference type="PROSITE" id="PS50885"/>
    </source>
</evidence>
<dbReference type="InterPro" id="IPR004358">
    <property type="entry name" value="Sig_transdc_His_kin-like_C"/>
</dbReference>
<evidence type="ECO:0000256" key="8">
    <source>
        <dbReference type="SAM" id="Phobius"/>
    </source>
</evidence>
<comment type="catalytic activity">
    <reaction evidence="1">
        <text>ATP + protein L-histidine = ADP + protein N-phospho-L-histidine.</text>
        <dbReference type="EC" id="2.7.13.3"/>
    </reaction>
</comment>
<evidence type="ECO:0000256" key="2">
    <source>
        <dbReference type="ARBA" id="ARBA00004370"/>
    </source>
</evidence>
<dbReference type="EC" id="2.7.13.3" evidence="3"/>
<evidence type="ECO:0000256" key="5">
    <source>
        <dbReference type="ARBA" id="ARBA00022679"/>
    </source>
</evidence>
<gene>
    <name evidence="11" type="ORF">PTD2_12594</name>
</gene>